<evidence type="ECO:0000313" key="2">
    <source>
        <dbReference type="EMBL" id="MBW0508828.1"/>
    </source>
</evidence>
<dbReference type="InterPro" id="IPR013103">
    <property type="entry name" value="RVT_2"/>
</dbReference>
<reference evidence="2" key="1">
    <citation type="submission" date="2021-03" db="EMBL/GenBank/DDBJ databases">
        <title>Draft genome sequence of rust myrtle Austropuccinia psidii MF-1, a brazilian biotype.</title>
        <authorList>
            <person name="Quecine M.C."/>
            <person name="Pachon D.M.R."/>
            <person name="Bonatelli M.L."/>
            <person name="Correr F.H."/>
            <person name="Franceschini L.M."/>
            <person name="Leite T.F."/>
            <person name="Margarido G.R.A."/>
            <person name="Almeida C.A."/>
            <person name="Ferrarezi J.A."/>
            <person name="Labate C.A."/>
        </authorList>
    </citation>
    <scope>NUCLEOTIDE SEQUENCE</scope>
    <source>
        <strain evidence="2">MF-1</strain>
    </source>
</reference>
<evidence type="ECO:0000259" key="1">
    <source>
        <dbReference type="Pfam" id="PF07727"/>
    </source>
</evidence>
<dbReference type="EMBL" id="AVOT02020561">
    <property type="protein sequence ID" value="MBW0508828.1"/>
    <property type="molecule type" value="Genomic_DNA"/>
</dbReference>
<evidence type="ECO:0000313" key="3">
    <source>
        <dbReference type="Proteomes" id="UP000765509"/>
    </source>
</evidence>
<dbReference type="Pfam" id="PF07727">
    <property type="entry name" value="RVT_2"/>
    <property type="match status" value="1"/>
</dbReference>
<gene>
    <name evidence="2" type="ORF">O181_048543</name>
</gene>
<accession>A0A9Q3DY74</accession>
<comment type="caution">
    <text evidence="2">The sequence shown here is derived from an EMBL/GenBank/DDBJ whole genome shotgun (WGS) entry which is preliminary data.</text>
</comment>
<dbReference type="AlphaFoldDB" id="A0A9Q3DY74"/>
<dbReference type="OrthoDB" id="3255262at2759"/>
<name>A0A9Q3DY74_9BASI</name>
<sequence>MNSEKVFTVVNLKEALKTVPRESILSSKWVFVKKEKPKRYKERLVARRFRQIQGINFEETFAPTPTFNALRLLFLTTTLMKWEVKTFDFKVAFLHSFINKPVYMWPPQGLSIPKNHLVKLEKALCETKQATRFWGMHLKQILLEIGFVTNKEDPRTYSFENKEGKALLWIHVDDGALTTSSNTLMTHLISKLDAKLKIKWDQEITKIVVLTIEKRANGYKFHQKELIKKLTLPNPRNITALSPLPHDCKLESNKATQMDKEYLRRIGILLYIAQGSRPDISYAVNYLAIFLMCATTTHWNALEHPIAYLRKTEDLGILILSDNTENKLTCYVDANWGGEGN</sequence>
<organism evidence="2 3">
    <name type="scientific">Austropuccinia psidii MF-1</name>
    <dbReference type="NCBI Taxonomy" id="1389203"/>
    <lineage>
        <taxon>Eukaryota</taxon>
        <taxon>Fungi</taxon>
        <taxon>Dikarya</taxon>
        <taxon>Basidiomycota</taxon>
        <taxon>Pucciniomycotina</taxon>
        <taxon>Pucciniomycetes</taxon>
        <taxon>Pucciniales</taxon>
        <taxon>Sphaerophragmiaceae</taxon>
        <taxon>Austropuccinia</taxon>
    </lineage>
</organism>
<protein>
    <recommendedName>
        <fullName evidence="1">Reverse transcriptase Ty1/copia-type domain-containing protein</fullName>
    </recommendedName>
</protein>
<feature type="domain" description="Reverse transcriptase Ty1/copia-type" evidence="1">
    <location>
        <begin position="5"/>
        <end position="230"/>
    </location>
</feature>
<dbReference type="PANTHER" id="PTHR11439">
    <property type="entry name" value="GAG-POL-RELATED RETROTRANSPOSON"/>
    <property type="match status" value="1"/>
</dbReference>
<keyword evidence="3" id="KW-1185">Reference proteome</keyword>
<proteinExistence type="predicted"/>
<dbReference type="PANTHER" id="PTHR11439:SF483">
    <property type="entry name" value="PEPTIDE SYNTHASE GLIP-LIKE, PUTATIVE (AFU_ORTHOLOGUE AFUA_3G12920)-RELATED"/>
    <property type="match status" value="1"/>
</dbReference>
<dbReference type="Proteomes" id="UP000765509">
    <property type="component" value="Unassembled WGS sequence"/>
</dbReference>